<dbReference type="AlphaFoldDB" id="A0AAW0MD46"/>
<dbReference type="Gene3D" id="3.80.10.10">
    <property type="entry name" value="Ribonuclease Inhibitor"/>
    <property type="match status" value="1"/>
</dbReference>
<protein>
    <submittedName>
        <fullName evidence="1">Disease resistance protein laz5</fullName>
    </submittedName>
</protein>
<reference evidence="1" key="1">
    <citation type="submission" date="2017-12" db="EMBL/GenBank/DDBJ databases">
        <authorList>
            <person name="Barbosa P."/>
            <person name="Usie A."/>
            <person name="Ramos A.M."/>
        </authorList>
    </citation>
    <scope>NUCLEOTIDE SEQUENCE</scope>
    <source>
        <strain evidence="1">HL8</strain>
        <tissue evidence="1">Leaves</tissue>
    </source>
</reference>
<gene>
    <name evidence="1" type="primary">LAZ5_0</name>
    <name evidence="1" type="ORF">CFP56_011280</name>
</gene>
<dbReference type="SUPFAM" id="SSF52058">
    <property type="entry name" value="L domain-like"/>
    <property type="match status" value="1"/>
</dbReference>
<dbReference type="InterPro" id="IPR001611">
    <property type="entry name" value="Leu-rich_rpt"/>
</dbReference>
<dbReference type="PANTHER" id="PTHR45752:SF195">
    <property type="entry name" value="LEUCINE-RICH REPEAT (LRR) FAMILY PROTEIN-RELATED"/>
    <property type="match status" value="1"/>
</dbReference>
<comment type="caution">
    <text evidence="1">The sequence shown here is derived from an EMBL/GenBank/DDBJ whole genome shotgun (WGS) entry which is preliminary data.</text>
</comment>
<reference evidence="1" key="3">
    <citation type="submission" date="2023-07" db="EMBL/GenBank/DDBJ databases">
        <title>An improved reference 1 genome and first organelle genomes of Quercus suber.</title>
        <authorList>
            <consortium name="Genosuber Consortium"/>
            <person name="Usie A."/>
            <person name="Serra O."/>
            <person name="Barros P."/>
        </authorList>
    </citation>
    <scope>NUCLEOTIDE SEQUENCE</scope>
    <source>
        <strain evidence="1">HL8</strain>
        <tissue evidence="1">Leaves</tissue>
    </source>
</reference>
<dbReference type="EMBL" id="PKMF04000002">
    <property type="protein sequence ID" value="KAK7861301.1"/>
    <property type="molecule type" value="Genomic_DNA"/>
</dbReference>
<reference evidence="1" key="2">
    <citation type="journal article" date="2018" name="Sci. Data">
        <title>The draft genome sequence of cork oak.</title>
        <authorList>
            <person name="Ramos A.M."/>
            <person name="Usie A."/>
            <person name="Barbosa P."/>
            <person name="Barros P.M."/>
            <person name="Capote T."/>
            <person name="Chaves I."/>
            <person name="Simoes F."/>
            <person name="Abreu I."/>
            <person name="Carrasquinho I."/>
            <person name="Faro C."/>
            <person name="Guimaraes J.B."/>
            <person name="Mendonca D."/>
            <person name="Nobrega F."/>
            <person name="Rodrigues L."/>
            <person name="Saibo N.J.M."/>
            <person name="Varela M.C."/>
            <person name="Egas C."/>
            <person name="Matos J."/>
            <person name="Miguel C.M."/>
            <person name="Oliveira M.M."/>
            <person name="Ricardo C.P."/>
            <person name="Goncalves S."/>
        </authorList>
    </citation>
    <scope>NUCLEOTIDE SEQUENCE [LARGE SCALE GENOMIC DNA]</scope>
    <source>
        <strain evidence="1">HL8</strain>
    </source>
</reference>
<proteinExistence type="predicted"/>
<dbReference type="InterPro" id="IPR050715">
    <property type="entry name" value="LRR-SigEffector_domain"/>
</dbReference>
<name>A0AAW0MD46_QUESU</name>
<dbReference type="PANTHER" id="PTHR45752">
    <property type="entry name" value="LEUCINE-RICH REPEAT-CONTAINING"/>
    <property type="match status" value="1"/>
</dbReference>
<dbReference type="Pfam" id="PF13855">
    <property type="entry name" value="LRR_8"/>
    <property type="match status" value="1"/>
</dbReference>
<evidence type="ECO:0000313" key="1">
    <source>
        <dbReference type="EMBL" id="KAK7861301.1"/>
    </source>
</evidence>
<sequence length="168" mass="19216">MRSLSKLRLTHCSKFSSFPKFTGIMKSLSQLNLNCTAIKKVPPSSIKCLTALTFLDLAFTNLECLLSNMDNLRSLLTLNLTSCQKLKSLPRLPSTVRSIEVVYCDSLKWLPAPVKLSIWSQPLSQWLSYDERCSRKVFTILFHFLQLCFGHGYMDSFVVKPFMELLPK</sequence>
<dbReference type="InterPro" id="IPR032675">
    <property type="entry name" value="LRR_dom_sf"/>
</dbReference>
<organism evidence="1">
    <name type="scientific">Quercus suber</name>
    <name type="common">Cork oak</name>
    <dbReference type="NCBI Taxonomy" id="58331"/>
    <lineage>
        <taxon>Eukaryota</taxon>
        <taxon>Viridiplantae</taxon>
        <taxon>Streptophyta</taxon>
        <taxon>Embryophyta</taxon>
        <taxon>Tracheophyta</taxon>
        <taxon>Spermatophyta</taxon>
        <taxon>Magnoliopsida</taxon>
        <taxon>eudicotyledons</taxon>
        <taxon>Gunneridae</taxon>
        <taxon>Pentapetalae</taxon>
        <taxon>rosids</taxon>
        <taxon>fabids</taxon>
        <taxon>Fagales</taxon>
        <taxon>Fagaceae</taxon>
        <taxon>Quercus</taxon>
    </lineage>
</organism>
<accession>A0AAW0MD46</accession>